<keyword evidence="5" id="KW-0448">Lipopolysaccharide biosynthesis</keyword>
<dbReference type="AlphaFoldDB" id="A0A1I1KQP6"/>
<dbReference type="GO" id="GO:0009103">
    <property type="term" value="P:lipopolysaccharide biosynthetic process"/>
    <property type="evidence" value="ECO:0007669"/>
    <property type="project" value="UniProtKB-KW"/>
</dbReference>
<dbReference type="GO" id="GO:0005886">
    <property type="term" value="C:plasma membrane"/>
    <property type="evidence" value="ECO:0007669"/>
    <property type="project" value="TreeGrafter"/>
</dbReference>
<accession>A0A1I1KQP6</accession>
<keyword evidence="3 11" id="KW-0808">Transferase</keyword>
<dbReference type="InterPro" id="IPR001173">
    <property type="entry name" value="Glyco_trans_2-like"/>
</dbReference>
<feature type="transmembrane region" description="Helical" evidence="9">
    <location>
        <begin position="297"/>
        <end position="322"/>
    </location>
</feature>
<dbReference type="RefSeq" id="WP_093453262.1">
    <property type="nucleotide sequence ID" value="NZ_FNZG01000003.1"/>
</dbReference>
<protein>
    <submittedName>
        <fullName evidence="11">Glycosyltransferase involved in cell wall bisynthesis</fullName>
    </submittedName>
</protein>
<gene>
    <name evidence="11" type="ORF">SAMN05421762_1600</name>
</gene>
<dbReference type="PANTHER" id="PTHR48090">
    <property type="entry name" value="UNDECAPRENYL-PHOSPHATE 4-DEOXY-4-FORMAMIDO-L-ARABINOSE TRANSFERASE-RELATED"/>
    <property type="match status" value="1"/>
</dbReference>
<dbReference type="SUPFAM" id="SSF53448">
    <property type="entry name" value="Nucleotide-diphospho-sugar transferases"/>
    <property type="match status" value="1"/>
</dbReference>
<keyword evidence="2" id="KW-0328">Glycosyltransferase</keyword>
<evidence type="ECO:0000256" key="8">
    <source>
        <dbReference type="SAM" id="MobiDB-lite"/>
    </source>
</evidence>
<dbReference type="InterPro" id="IPR029044">
    <property type="entry name" value="Nucleotide-diphossugar_trans"/>
</dbReference>
<keyword evidence="7 9" id="KW-0472">Membrane</keyword>
<evidence type="ECO:0000313" key="12">
    <source>
        <dbReference type="Proteomes" id="UP000231644"/>
    </source>
</evidence>
<dbReference type="Pfam" id="PF00535">
    <property type="entry name" value="Glycos_transf_2"/>
    <property type="match status" value="1"/>
</dbReference>
<reference evidence="11 12" key="1">
    <citation type="submission" date="2016-10" db="EMBL/GenBank/DDBJ databases">
        <authorList>
            <person name="de Groot N.N."/>
        </authorList>
    </citation>
    <scope>NUCLEOTIDE SEQUENCE [LARGE SCALE GENOMIC DNA]</scope>
    <source>
        <strain evidence="11 12">DSM 29619</strain>
    </source>
</reference>
<evidence type="ECO:0000259" key="10">
    <source>
        <dbReference type="Pfam" id="PF00535"/>
    </source>
</evidence>
<evidence type="ECO:0000256" key="1">
    <source>
        <dbReference type="ARBA" id="ARBA00022475"/>
    </source>
</evidence>
<keyword evidence="6 9" id="KW-1133">Transmembrane helix</keyword>
<dbReference type="Proteomes" id="UP000231644">
    <property type="component" value="Unassembled WGS sequence"/>
</dbReference>
<evidence type="ECO:0000256" key="2">
    <source>
        <dbReference type="ARBA" id="ARBA00022676"/>
    </source>
</evidence>
<evidence type="ECO:0000256" key="7">
    <source>
        <dbReference type="ARBA" id="ARBA00023136"/>
    </source>
</evidence>
<dbReference type="STRING" id="517719.SAMN05421762_1600"/>
<dbReference type="CDD" id="cd04187">
    <property type="entry name" value="DPM1_like_bac"/>
    <property type="match status" value="1"/>
</dbReference>
<keyword evidence="1" id="KW-1003">Cell membrane</keyword>
<proteinExistence type="predicted"/>
<dbReference type="OrthoDB" id="9807795at2"/>
<feature type="region of interest" description="Disordered" evidence="8">
    <location>
        <begin position="53"/>
        <end position="94"/>
    </location>
</feature>
<dbReference type="GO" id="GO:0099621">
    <property type="term" value="F:undecaprenyl-phosphate 4-deoxy-4-formamido-L-arabinose transferase activity"/>
    <property type="evidence" value="ECO:0007669"/>
    <property type="project" value="TreeGrafter"/>
</dbReference>
<name>A0A1I1KQP6_9RHOB</name>
<feature type="compositionally biased region" description="Polar residues" evidence="8">
    <location>
        <begin position="53"/>
        <end position="62"/>
    </location>
</feature>
<keyword evidence="4 9" id="KW-0812">Transmembrane</keyword>
<dbReference type="PANTHER" id="PTHR48090:SF3">
    <property type="entry name" value="UNDECAPRENYL-PHOSPHATE 4-DEOXY-4-FORMAMIDO-L-ARABINOSE TRANSFERASE"/>
    <property type="match status" value="1"/>
</dbReference>
<feature type="transmembrane region" description="Helical" evidence="9">
    <location>
        <begin position="334"/>
        <end position="358"/>
    </location>
</feature>
<feature type="domain" description="Glycosyltransferase 2-like" evidence="10">
    <location>
        <begin position="101"/>
        <end position="232"/>
    </location>
</feature>
<dbReference type="InterPro" id="IPR050256">
    <property type="entry name" value="Glycosyltransferase_2"/>
</dbReference>
<evidence type="ECO:0000256" key="4">
    <source>
        <dbReference type="ARBA" id="ARBA00022692"/>
    </source>
</evidence>
<evidence type="ECO:0000256" key="9">
    <source>
        <dbReference type="SAM" id="Phobius"/>
    </source>
</evidence>
<dbReference type="EMBL" id="FOLX01000001">
    <property type="protein sequence ID" value="SFC63146.1"/>
    <property type="molecule type" value="Genomic_DNA"/>
</dbReference>
<evidence type="ECO:0000256" key="6">
    <source>
        <dbReference type="ARBA" id="ARBA00022989"/>
    </source>
</evidence>
<dbReference type="Gene3D" id="3.90.550.10">
    <property type="entry name" value="Spore Coat Polysaccharide Biosynthesis Protein SpsA, Chain A"/>
    <property type="match status" value="1"/>
</dbReference>
<sequence length="389" mass="42410">MNVSPQLRQVLQARADRRGPVRTVSIVVPFLNEAATLEPLHQRITEAMAGLTVTSEKTSGSERASAPPSATVPGADPGPNIPAPNKSVPAKPTPTKSALAHEIILVDDGSDDGGELIAEALAELDPRVRVIRFTRNFGKAAALSAGFAEARGDVIVTMDADLQDDPKEIGRFLDKLGEGYDLVSGWKQTRHDPMGKTLPSKLFNRMTARLFEVDLHDINCGFKAYTRRAARHLNLYGELHRFTPALLHAAGYRVAEIAVDHHPRMHGQSKYGSRRMVKGLLDIVTVKLKTRYQSRPLHFFGMIGLPLLLLGLAFISYLSALWVLDMGPIGNRPLLLIGILFVVTGTQVLGVGLVAELLQSTGLREKDKYVIDQRFGGAGDEVIGQEVPR</sequence>
<organism evidence="11 12">
    <name type="scientific">Pseudooceanicola nitratireducens</name>
    <dbReference type="NCBI Taxonomy" id="517719"/>
    <lineage>
        <taxon>Bacteria</taxon>
        <taxon>Pseudomonadati</taxon>
        <taxon>Pseudomonadota</taxon>
        <taxon>Alphaproteobacteria</taxon>
        <taxon>Rhodobacterales</taxon>
        <taxon>Paracoccaceae</taxon>
        <taxon>Pseudooceanicola</taxon>
    </lineage>
</organism>
<evidence type="ECO:0000313" key="11">
    <source>
        <dbReference type="EMBL" id="SFC63146.1"/>
    </source>
</evidence>
<evidence type="ECO:0000256" key="3">
    <source>
        <dbReference type="ARBA" id="ARBA00022679"/>
    </source>
</evidence>
<evidence type="ECO:0000256" key="5">
    <source>
        <dbReference type="ARBA" id="ARBA00022985"/>
    </source>
</evidence>
<keyword evidence="12" id="KW-1185">Reference proteome</keyword>